<comment type="pathway">
    <text evidence="1 12">Metabolic intermediate biosynthesis; 5-phospho-alpha-D-ribose 1-diphosphate biosynthesis; 5-phospho-alpha-D-ribose 1-diphosphate from D-ribose 5-phosphate (route I): step 1/1.</text>
</comment>
<comment type="function">
    <text evidence="10 12">Involved in the biosynthesis of the central metabolite phospho-alpha-D-ribosyl-1-pyrophosphate (PRPP) via the transfer of pyrophosphoryl group from ATP to 1-hydroxyl of ribose-5-phosphate (Rib-5-P).</text>
</comment>
<dbReference type="GO" id="GO:0006015">
    <property type="term" value="P:5-phosphoribose 1-diphosphate biosynthetic process"/>
    <property type="evidence" value="ECO:0007669"/>
    <property type="project" value="UniProtKB-UniRule"/>
</dbReference>
<keyword evidence="4 12" id="KW-0545">Nucleotide biosynthesis</keyword>
<keyword evidence="2 12" id="KW-0808">Transferase</keyword>
<dbReference type="HAMAP" id="MF_00583_B">
    <property type="entry name" value="RibP_PPkinase_B"/>
    <property type="match status" value="1"/>
</dbReference>
<evidence type="ECO:0000256" key="4">
    <source>
        <dbReference type="ARBA" id="ARBA00022727"/>
    </source>
</evidence>
<organism evidence="14 15">
    <name type="scientific">Sinobaca qinghaiensis</name>
    <dbReference type="NCBI Taxonomy" id="342944"/>
    <lineage>
        <taxon>Bacteria</taxon>
        <taxon>Bacillati</taxon>
        <taxon>Bacillota</taxon>
        <taxon>Bacilli</taxon>
        <taxon>Bacillales</taxon>
        <taxon>Sporolactobacillaceae</taxon>
        <taxon>Sinobaca</taxon>
    </lineage>
</organism>
<evidence type="ECO:0000259" key="13">
    <source>
        <dbReference type="Pfam" id="PF13793"/>
    </source>
</evidence>
<evidence type="ECO:0000256" key="3">
    <source>
        <dbReference type="ARBA" id="ARBA00022723"/>
    </source>
</evidence>
<dbReference type="RefSeq" id="WP_120194086.1">
    <property type="nucleotide sequence ID" value="NZ_RAPK01000011.1"/>
</dbReference>
<dbReference type="InterPro" id="IPR005946">
    <property type="entry name" value="Rib-P_diPkinase"/>
</dbReference>
<comment type="caution">
    <text evidence="12">Lacks conserved residue(s) required for the propagation of feature annotation.</text>
</comment>
<evidence type="ECO:0000313" key="15">
    <source>
        <dbReference type="Proteomes" id="UP000285120"/>
    </source>
</evidence>
<evidence type="ECO:0000256" key="1">
    <source>
        <dbReference type="ARBA" id="ARBA00004996"/>
    </source>
</evidence>
<dbReference type="Pfam" id="PF13793">
    <property type="entry name" value="Pribosyltran_N"/>
    <property type="match status" value="1"/>
</dbReference>
<sequence length="317" mass="34698">MTFTVNDRFKMFTLSSNEPLTKDIVRHLGSELGGSNVQRFSDGEVKVNVEESVRGGEIYVVQSIAHPSSDHLMELLIMIDALKRASAKRINLVIPYFGYSRQDRKARSREPITAKLIANLLQAAGATRVITMDLHAPQIQGFFDIAVDHLLGMPILSKYFAEKKIENGVIVAPNNGGVKAARELADILGMPIAFIDKRQTGPRESEIVNIIGDTAGKNAIIIDDLIDTGKTIASAAQALKDSGTETIYACCTHAVLSGNAVELIEQAPIEEMVVTDTIQIPEEKQGKNMKVLSAAPFFAEAISRVHNRQSVDKLFKR</sequence>
<feature type="binding site" evidence="12">
    <location>
        <begin position="42"/>
        <end position="44"/>
    </location>
    <ligand>
        <name>ATP</name>
        <dbReference type="ChEBI" id="CHEBI:30616"/>
    </ligand>
</feature>
<feature type="binding site" evidence="12">
    <location>
        <position position="135"/>
    </location>
    <ligand>
        <name>Mg(2+)</name>
        <dbReference type="ChEBI" id="CHEBI:18420"/>
    </ligand>
</feature>
<comment type="cofactor">
    <cofactor evidence="12">
        <name>Mg(2+)</name>
        <dbReference type="ChEBI" id="CHEBI:18420"/>
    </cofactor>
    <text evidence="12">Binds 1 Mg(2+) ion per subunit.</text>
</comment>
<keyword evidence="3 12" id="KW-0479">Metal-binding</keyword>
<keyword evidence="7 12" id="KW-0067">ATP-binding</keyword>
<dbReference type="EMBL" id="RAPK01000011">
    <property type="protein sequence ID" value="RKD69521.1"/>
    <property type="molecule type" value="Genomic_DNA"/>
</dbReference>
<proteinExistence type="inferred from homology"/>
<comment type="similarity">
    <text evidence="11 12">Belongs to the ribose-phosphate pyrophosphokinase family. Class I subfamily.</text>
</comment>
<dbReference type="GO" id="GO:0006164">
    <property type="term" value="P:purine nucleotide biosynthetic process"/>
    <property type="evidence" value="ECO:0007669"/>
    <property type="project" value="TreeGrafter"/>
</dbReference>
<comment type="caution">
    <text evidence="14">The sequence shown here is derived from an EMBL/GenBank/DDBJ whole genome shotgun (WGS) entry which is preliminary data.</text>
</comment>
<dbReference type="Gene3D" id="3.40.50.2020">
    <property type="match status" value="2"/>
</dbReference>
<keyword evidence="15" id="KW-1185">Reference proteome</keyword>
<feature type="binding site" evidence="12">
    <location>
        <position position="223"/>
    </location>
    <ligand>
        <name>D-ribose 5-phosphate</name>
        <dbReference type="ChEBI" id="CHEBI:78346"/>
    </ligand>
</feature>
<dbReference type="GO" id="GO:0002189">
    <property type="term" value="C:ribose phosphate diphosphokinase complex"/>
    <property type="evidence" value="ECO:0007669"/>
    <property type="project" value="TreeGrafter"/>
</dbReference>
<dbReference type="InterPro" id="IPR037515">
    <property type="entry name" value="Rib-P_diPkinase_bac"/>
</dbReference>
<accession>A0A419UWL6</accession>
<comment type="subcellular location">
    <subcellularLocation>
        <location evidence="12">Cytoplasm</location>
    </subcellularLocation>
</comment>
<evidence type="ECO:0000256" key="8">
    <source>
        <dbReference type="ARBA" id="ARBA00022842"/>
    </source>
</evidence>
<dbReference type="NCBIfam" id="NF002320">
    <property type="entry name" value="PRK01259.1"/>
    <property type="match status" value="1"/>
</dbReference>
<reference evidence="14 15" key="1">
    <citation type="submission" date="2018-09" db="EMBL/GenBank/DDBJ databases">
        <title>Genomic Encyclopedia of Archaeal and Bacterial Type Strains, Phase II (KMG-II): from individual species to whole genera.</title>
        <authorList>
            <person name="Goeker M."/>
        </authorList>
    </citation>
    <scope>NUCLEOTIDE SEQUENCE [LARGE SCALE GENOMIC DNA]</scope>
    <source>
        <strain evidence="14 15">DSM 17008</strain>
    </source>
</reference>
<dbReference type="GO" id="GO:0016301">
    <property type="term" value="F:kinase activity"/>
    <property type="evidence" value="ECO:0007669"/>
    <property type="project" value="UniProtKB-KW"/>
</dbReference>
<evidence type="ECO:0000256" key="10">
    <source>
        <dbReference type="ARBA" id="ARBA00054914"/>
    </source>
</evidence>
<dbReference type="SMART" id="SM01400">
    <property type="entry name" value="Pribosyltran_N"/>
    <property type="match status" value="1"/>
</dbReference>
<dbReference type="InterPro" id="IPR000836">
    <property type="entry name" value="PRTase_dom"/>
</dbReference>
<evidence type="ECO:0000256" key="7">
    <source>
        <dbReference type="ARBA" id="ARBA00022840"/>
    </source>
</evidence>
<dbReference type="EC" id="2.7.6.1" evidence="12"/>
<dbReference type="InterPro" id="IPR029099">
    <property type="entry name" value="Pribosyltran_N"/>
</dbReference>
<feature type="domain" description="Ribose-phosphate pyrophosphokinase N-terminal" evidence="13">
    <location>
        <begin position="10"/>
        <end position="125"/>
    </location>
</feature>
<dbReference type="Proteomes" id="UP000285120">
    <property type="component" value="Unassembled WGS sequence"/>
</dbReference>
<dbReference type="UniPathway" id="UPA00087">
    <property type="reaction ID" value="UER00172"/>
</dbReference>
<dbReference type="SUPFAM" id="SSF53271">
    <property type="entry name" value="PRTase-like"/>
    <property type="match status" value="1"/>
</dbReference>
<comment type="subunit">
    <text evidence="12">Homohexamer.</text>
</comment>
<keyword evidence="5 12" id="KW-0547">Nucleotide-binding</keyword>
<dbReference type="PANTHER" id="PTHR10210:SF41">
    <property type="entry name" value="RIBOSE-PHOSPHATE PYROPHOSPHOKINASE 1, CHLOROPLASTIC"/>
    <property type="match status" value="1"/>
</dbReference>
<comment type="catalytic activity">
    <reaction evidence="9 12">
        <text>D-ribose 5-phosphate + ATP = 5-phospho-alpha-D-ribose 1-diphosphate + AMP + H(+)</text>
        <dbReference type="Rhea" id="RHEA:15609"/>
        <dbReference type="ChEBI" id="CHEBI:15378"/>
        <dbReference type="ChEBI" id="CHEBI:30616"/>
        <dbReference type="ChEBI" id="CHEBI:58017"/>
        <dbReference type="ChEBI" id="CHEBI:78346"/>
        <dbReference type="ChEBI" id="CHEBI:456215"/>
        <dbReference type="EC" id="2.7.6.1"/>
    </reaction>
</comment>
<feature type="binding site" evidence="12">
    <location>
        <begin position="101"/>
        <end position="102"/>
    </location>
    <ligand>
        <name>ATP</name>
        <dbReference type="ChEBI" id="CHEBI:30616"/>
    </ligand>
</feature>
<dbReference type="GO" id="GO:0004749">
    <property type="term" value="F:ribose phosphate diphosphokinase activity"/>
    <property type="evidence" value="ECO:0007669"/>
    <property type="project" value="UniProtKB-UniRule"/>
</dbReference>
<keyword evidence="8 12" id="KW-0460">Magnesium</keyword>
<protein>
    <recommendedName>
        <fullName evidence="12">Ribose-phosphate pyrophosphokinase</fullName>
        <shortName evidence="12">RPPK</shortName>
        <ecNumber evidence="12">2.7.6.1</ecNumber>
    </recommendedName>
    <alternativeName>
        <fullName evidence="12">5-phospho-D-ribosyl alpha-1-diphosphate synthase</fullName>
    </alternativeName>
    <alternativeName>
        <fullName evidence="12">Phosphoribosyl diphosphate synthase</fullName>
    </alternativeName>
    <alternativeName>
        <fullName evidence="12">Phosphoribosyl pyrophosphate synthase</fullName>
        <shortName evidence="12">P-Rib-PP synthase</shortName>
        <shortName evidence="12">PRPP synthase</shortName>
        <shortName evidence="12">PRPPase</shortName>
    </alternativeName>
</protein>
<evidence type="ECO:0000256" key="6">
    <source>
        <dbReference type="ARBA" id="ARBA00022777"/>
    </source>
</evidence>
<dbReference type="PANTHER" id="PTHR10210">
    <property type="entry name" value="RIBOSE-PHOSPHATE DIPHOSPHOKINASE FAMILY MEMBER"/>
    <property type="match status" value="1"/>
</dbReference>
<dbReference type="AlphaFoldDB" id="A0A419UWL6"/>
<dbReference type="Pfam" id="PF14572">
    <property type="entry name" value="Pribosyl_synth"/>
    <property type="match status" value="1"/>
</dbReference>
<evidence type="ECO:0000256" key="2">
    <source>
        <dbReference type="ARBA" id="ARBA00022679"/>
    </source>
</evidence>
<dbReference type="GO" id="GO:0000287">
    <property type="term" value="F:magnesium ion binding"/>
    <property type="evidence" value="ECO:0007669"/>
    <property type="project" value="UniProtKB-UniRule"/>
</dbReference>
<keyword evidence="12" id="KW-0963">Cytoplasm</keyword>
<evidence type="ECO:0000256" key="9">
    <source>
        <dbReference type="ARBA" id="ARBA00049535"/>
    </source>
</evidence>
<feature type="active site" evidence="12">
    <location>
        <position position="197"/>
    </location>
</feature>
<dbReference type="OrthoDB" id="9777067at2"/>
<feature type="binding site" evidence="12">
    <location>
        <begin position="227"/>
        <end position="231"/>
    </location>
    <ligand>
        <name>D-ribose 5-phosphate</name>
        <dbReference type="ChEBI" id="CHEBI:78346"/>
    </ligand>
</feature>
<gene>
    <name evidence="12" type="primary">prs</name>
    <name evidence="14" type="ORF">ATL39_2941</name>
</gene>
<dbReference type="CDD" id="cd06223">
    <property type="entry name" value="PRTases_typeI"/>
    <property type="match status" value="1"/>
</dbReference>
<dbReference type="NCBIfam" id="TIGR01251">
    <property type="entry name" value="ribP_PPkin"/>
    <property type="match status" value="1"/>
</dbReference>
<evidence type="ECO:0000256" key="5">
    <source>
        <dbReference type="ARBA" id="ARBA00022741"/>
    </source>
</evidence>
<evidence type="ECO:0000313" key="14">
    <source>
        <dbReference type="EMBL" id="RKD69521.1"/>
    </source>
</evidence>
<name>A0A419UWL6_9BACL</name>
<keyword evidence="6 12" id="KW-0418">Kinase</keyword>
<evidence type="ECO:0000256" key="12">
    <source>
        <dbReference type="HAMAP-Rule" id="MF_00583"/>
    </source>
</evidence>
<dbReference type="FunFam" id="3.40.50.2020:FF:000001">
    <property type="entry name" value="Ribose-phosphate pyrophosphokinase"/>
    <property type="match status" value="1"/>
</dbReference>
<evidence type="ECO:0000256" key="11">
    <source>
        <dbReference type="ARBA" id="ARBA00061444"/>
    </source>
</evidence>
<dbReference type="GO" id="GO:0005524">
    <property type="term" value="F:ATP binding"/>
    <property type="evidence" value="ECO:0007669"/>
    <property type="project" value="UniProtKB-KW"/>
</dbReference>
<dbReference type="InterPro" id="IPR029057">
    <property type="entry name" value="PRTase-like"/>
</dbReference>
<dbReference type="GO" id="GO:0005737">
    <property type="term" value="C:cytoplasm"/>
    <property type="evidence" value="ECO:0007669"/>
    <property type="project" value="UniProtKB-SubCell"/>
</dbReference>